<dbReference type="Proteomes" id="UP000004018">
    <property type="component" value="Unassembled WGS sequence"/>
</dbReference>
<dbReference type="EMBL" id="AFIJ01000027">
    <property type="protein sequence ID" value="EGL40421.1"/>
    <property type="molecule type" value="Genomic_DNA"/>
</dbReference>
<feature type="transmembrane region" description="Helical" evidence="1">
    <location>
        <begin position="6"/>
        <end position="31"/>
    </location>
</feature>
<evidence type="ECO:0000313" key="3">
    <source>
        <dbReference type="Proteomes" id="UP000004018"/>
    </source>
</evidence>
<sequence>MILNMYAFFLYVFICIQYIYKIILFFPYSLYIMKYIHYRTRFQVYGCGFFYYSIRGIRYV</sequence>
<proteinExistence type="predicted"/>
<name>A0ABN0CZV9_9FIRM</name>
<evidence type="ECO:0000313" key="2">
    <source>
        <dbReference type="EMBL" id="EGL40421.1"/>
    </source>
</evidence>
<organism evidence="2 3">
    <name type="scientific">Megasphaera lornae</name>
    <dbReference type="NCBI Taxonomy" id="1000568"/>
    <lineage>
        <taxon>Bacteria</taxon>
        <taxon>Bacillati</taxon>
        <taxon>Bacillota</taxon>
        <taxon>Negativicutes</taxon>
        <taxon>Veillonellales</taxon>
        <taxon>Veillonellaceae</taxon>
        <taxon>Megasphaera</taxon>
    </lineage>
</organism>
<evidence type="ECO:0000256" key="1">
    <source>
        <dbReference type="SAM" id="Phobius"/>
    </source>
</evidence>
<keyword evidence="1" id="KW-1133">Transmembrane helix</keyword>
<accession>A0ABN0CZV9</accession>
<reference evidence="2 3" key="1">
    <citation type="submission" date="2011-04" db="EMBL/GenBank/DDBJ databases">
        <authorList>
            <person name="Harkins D.M."/>
            <person name="Madupu R."/>
            <person name="Durkin A.S."/>
            <person name="Torralba M."/>
            <person name="Methe B."/>
            <person name="Sutton G.G."/>
            <person name="Nelson K.E."/>
        </authorList>
    </citation>
    <scope>NUCLEOTIDE SEQUENCE [LARGE SCALE GENOMIC DNA]</scope>
    <source>
        <strain evidence="2 3">UPII 199-6</strain>
    </source>
</reference>
<gene>
    <name evidence="2" type="ORF">HMPREF1039_1564</name>
</gene>
<comment type="caution">
    <text evidence="2">The sequence shown here is derived from an EMBL/GenBank/DDBJ whole genome shotgun (WGS) entry which is preliminary data.</text>
</comment>
<keyword evidence="3" id="KW-1185">Reference proteome</keyword>
<keyword evidence="1" id="KW-0472">Membrane</keyword>
<protein>
    <submittedName>
        <fullName evidence="2">Uncharacterized protein</fullName>
    </submittedName>
</protein>
<keyword evidence="1" id="KW-0812">Transmembrane</keyword>